<evidence type="ECO:0000256" key="4">
    <source>
        <dbReference type="ARBA" id="ARBA00023015"/>
    </source>
</evidence>
<evidence type="ECO:0000256" key="1">
    <source>
        <dbReference type="ARBA" id="ARBA00005384"/>
    </source>
</evidence>
<dbReference type="GO" id="GO:0003677">
    <property type="term" value="F:DNA binding"/>
    <property type="evidence" value="ECO:0007669"/>
    <property type="project" value="UniProtKB-KW"/>
</dbReference>
<dbReference type="PANTHER" id="PTHR46577">
    <property type="entry name" value="HTH-TYPE TRANSCRIPTIONAL REGULATORY PROTEIN GABR"/>
    <property type="match status" value="1"/>
</dbReference>
<dbReference type="InterPro" id="IPR036388">
    <property type="entry name" value="WH-like_DNA-bd_sf"/>
</dbReference>
<keyword evidence="6" id="KW-0804">Transcription</keyword>
<dbReference type="InterPro" id="IPR000524">
    <property type="entry name" value="Tscrpt_reg_HTH_GntR"/>
</dbReference>
<dbReference type="Gene3D" id="1.10.10.10">
    <property type="entry name" value="Winged helix-like DNA-binding domain superfamily/Winged helix DNA-binding domain"/>
    <property type="match status" value="1"/>
</dbReference>
<evidence type="ECO:0000313" key="8">
    <source>
        <dbReference type="EMBL" id="PRY82959.1"/>
    </source>
</evidence>
<comment type="caution">
    <text evidence="8">The sequence shown here is derived from an EMBL/GenBank/DDBJ whole genome shotgun (WGS) entry which is preliminary data.</text>
</comment>
<dbReference type="GO" id="GO:0030170">
    <property type="term" value="F:pyridoxal phosphate binding"/>
    <property type="evidence" value="ECO:0007669"/>
    <property type="project" value="InterPro"/>
</dbReference>
<dbReference type="InterPro" id="IPR036390">
    <property type="entry name" value="WH_DNA-bd_sf"/>
</dbReference>
<dbReference type="Pfam" id="PF00392">
    <property type="entry name" value="GntR"/>
    <property type="match status" value="1"/>
</dbReference>
<keyword evidence="2" id="KW-0032">Aminotransferase</keyword>
<evidence type="ECO:0000256" key="3">
    <source>
        <dbReference type="ARBA" id="ARBA00022898"/>
    </source>
</evidence>
<keyword evidence="9" id="KW-1185">Reference proteome</keyword>
<dbReference type="PRINTS" id="PR00035">
    <property type="entry name" value="HTHGNTR"/>
</dbReference>
<evidence type="ECO:0000256" key="5">
    <source>
        <dbReference type="ARBA" id="ARBA00023125"/>
    </source>
</evidence>
<name>A0A2T0W8F8_9LACT</name>
<gene>
    <name evidence="8" type="ORF">CLV38_10732</name>
</gene>
<sequence length="471" mass="53553">MIWKLTQNNSLPLYQKIMLLIEEKIKAGELMPGTRLPAERKLAEELDVNRSTVIRAMEELTAQGVLTRKKGSGTYVNENKWGLQTKPLINWGTSLTNVNLKARSTYEQASVKLRQQAPEDLLDLANGRLPSDLLPELQSPDLSWKELVQHEKEQTHSDSGIHSLKESVQVYLSQTYDMTVPIEEILITSGTQNALFLISQGLLKPGDAVGIEAPSYFYSLRLFQAAGLRIVPISMDSEGMTLKGLQEASLSYPLKMIILNPIFQNPTGLVMSPKRKKEILEYCLMKRIPIVEDDAYGALSFDDAVDNTPLKKMDHQQQVIYLGTLTKFAGSHLRIGWMIGPQSILKELADIRNQIESEVSLLPQFMADHFLRHDMDEYQKTLRITLKDRAQKMEDWLKSEFGNAIEFMSAKGGFHLYCRFPNKTKAEVDKVLQELLERHIIVSEGQRFGEQKNGFRLSFVNFREDFTSITS</sequence>
<dbReference type="PROSITE" id="PS50949">
    <property type="entry name" value="HTH_GNTR"/>
    <property type="match status" value="1"/>
</dbReference>
<dbReference type="GO" id="GO:0008483">
    <property type="term" value="F:transaminase activity"/>
    <property type="evidence" value="ECO:0007669"/>
    <property type="project" value="UniProtKB-KW"/>
</dbReference>
<comment type="similarity">
    <text evidence="1">In the C-terminal section; belongs to the class-I pyridoxal-phosphate-dependent aminotransferase family.</text>
</comment>
<keyword evidence="5 8" id="KW-0238">DNA-binding</keyword>
<dbReference type="CDD" id="cd00609">
    <property type="entry name" value="AAT_like"/>
    <property type="match status" value="1"/>
</dbReference>
<dbReference type="InterPro" id="IPR004839">
    <property type="entry name" value="Aminotransferase_I/II_large"/>
</dbReference>
<evidence type="ECO:0000256" key="2">
    <source>
        <dbReference type="ARBA" id="ARBA00022576"/>
    </source>
</evidence>
<dbReference type="SMART" id="SM00345">
    <property type="entry name" value="HTH_GNTR"/>
    <property type="match status" value="1"/>
</dbReference>
<protein>
    <submittedName>
        <fullName evidence="8">DNA-binding transcriptional MocR family regulator</fullName>
    </submittedName>
</protein>
<dbReference type="Gene3D" id="3.40.640.10">
    <property type="entry name" value="Type I PLP-dependent aspartate aminotransferase-like (Major domain)"/>
    <property type="match status" value="1"/>
</dbReference>
<dbReference type="PANTHER" id="PTHR46577:SF2">
    <property type="entry name" value="TRANSCRIPTIONAL REGULATORY PROTEIN"/>
    <property type="match status" value="1"/>
</dbReference>
<feature type="domain" description="HTH gntR-type" evidence="7">
    <location>
        <begin position="11"/>
        <end position="79"/>
    </location>
</feature>
<accession>A0A2T0W8F8</accession>
<dbReference type="FunFam" id="1.10.10.10:FF:000079">
    <property type="entry name" value="GntR family transcriptional regulator"/>
    <property type="match status" value="1"/>
</dbReference>
<keyword evidence="4" id="KW-0805">Transcription regulation</keyword>
<dbReference type="InterPro" id="IPR015424">
    <property type="entry name" value="PyrdxlP-dep_Trfase"/>
</dbReference>
<keyword evidence="3" id="KW-0663">Pyridoxal phosphate</keyword>
<proteinExistence type="inferred from homology"/>
<evidence type="ECO:0000313" key="9">
    <source>
        <dbReference type="Proteomes" id="UP000238205"/>
    </source>
</evidence>
<dbReference type="InterPro" id="IPR015421">
    <property type="entry name" value="PyrdxlP-dep_Trfase_major"/>
</dbReference>
<keyword evidence="2" id="KW-0808">Transferase</keyword>
<dbReference type="Pfam" id="PF00155">
    <property type="entry name" value="Aminotran_1_2"/>
    <property type="match status" value="1"/>
</dbReference>
<dbReference type="CDD" id="cd07377">
    <property type="entry name" value="WHTH_GntR"/>
    <property type="match status" value="1"/>
</dbReference>
<dbReference type="InterPro" id="IPR051446">
    <property type="entry name" value="HTH_trans_reg/aminotransferase"/>
</dbReference>
<dbReference type="EMBL" id="PVTO01000007">
    <property type="protein sequence ID" value="PRY82959.1"/>
    <property type="molecule type" value="Genomic_DNA"/>
</dbReference>
<reference evidence="8 9" key="1">
    <citation type="submission" date="2018-03" db="EMBL/GenBank/DDBJ databases">
        <title>Genomic Encyclopedia of Archaeal and Bacterial Type Strains, Phase II (KMG-II): from individual species to whole genera.</title>
        <authorList>
            <person name="Goeker M."/>
        </authorList>
    </citation>
    <scope>NUCLEOTIDE SEQUENCE [LARGE SCALE GENOMIC DNA]</scope>
    <source>
        <strain evidence="8 9">DSM 13175</strain>
    </source>
</reference>
<dbReference type="SUPFAM" id="SSF46785">
    <property type="entry name" value="Winged helix' DNA-binding domain"/>
    <property type="match status" value="1"/>
</dbReference>
<dbReference type="SUPFAM" id="SSF53383">
    <property type="entry name" value="PLP-dependent transferases"/>
    <property type="match status" value="1"/>
</dbReference>
<evidence type="ECO:0000259" key="7">
    <source>
        <dbReference type="PROSITE" id="PS50949"/>
    </source>
</evidence>
<dbReference type="GO" id="GO:0003700">
    <property type="term" value="F:DNA-binding transcription factor activity"/>
    <property type="evidence" value="ECO:0007669"/>
    <property type="project" value="InterPro"/>
</dbReference>
<evidence type="ECO:0000256" key="6">
    <source>
        <dbReference type="ARBA" id="ARBA00023163"/>
    </source>
</evidence>
<organism evidence="8 9">
    <name type="scientific">Alkalibacterium olivapovliticus</name>
    <dbReference type="NCBI Taxonomy" id="99907"/>
    <lineage>
        <taxon>Bacteria</taxon>
        <taxon>Bacillati</taxon>
        <taxon>Bacillota</taxon>
        <taxon>Bacilli</taxon>
        <taxon>Lactobacillales</taxon>
        <taxon>Carnobacteriaceae</taxon>
        <taxon>Alkalibacterium</taxon>
    </lineage>
</organism>
<dbReference type="Proteomes" id="UP000238205">
    <property type="component" value="Unassembled WGS sequence"/>
</dbReference>
<dbReference type="AlphaFoldDB" id="A0A2T0W8F8"/>